<feature type="binding site" evidence="6">
    <location>
        <position position="197"/>
    </location>
    <ligand>
        <name>Mg(2+)</name>
        <dbReference type="ChEBI" id="CHEBI:18420"/>
    </ligand>
</feature>
<evidence type="ECO:0000256" key="6">
    <source>
        <dbReference type="HAMAP-Rule" id="MF_03117"/>
    </source>
</evidence>
<keyword evidence="4 6" id="KW-0460">Magnesium</keyword>
<dbReference type="EMBL" id="OZ004253">
    <property type="protein sequence ID" value="CAK7893334.1"/>
    <property type="molecule type" value="Genomic_DNA"/>
</dbReference>
<name>A0ABP0E5Z6_9ASCO</name>
<evidence type="ECO:0000313" key="7">
    <source>
        <dbReference type="EMBL" id="CAK7893334.1"/>
    </source>
</evidence>
<dbReference type="Proteomes" id="UP001497600">
    <property type="component" value="Chromosome A"/>
</dbReference>
<dbReference type="InterPro" id="IPR023943">
    <property type="entry name" value="Enolase-ppase_E1"/>
</dbReference>
<comment type="function">
    <text evidence="6">Bifunctional enzyme that catalyzes the enolization of 2,3-diketo-5-methylthiopentyl-1-phosphate (DK-MTP-1-P) into the intermediate 2-hydroxy-3-keto-5-methylthiopentenyl-1-phosphate (HK-MTPenyl-1-P), which is then dephosphorylated to form the acireductone 1,2-dihydroxy-3-keto-5-methylthiopentene (DHK-MTPene).</text>
</comment>
<evidence type="ECO:0000313" key="8">
    <source>
        <dbReference type="Proteomes" id="UP001497600"/>
    </source>
</evidence>
<keyword evidence="8" id="KW-1185">Reference proteome</keyword>
<evidence type="ECO:0000256" key="3">
    <source>
        <dbReference type="ARBA" id="ARBA00022801"/>
    </source>
</evidence>
<evidence type="ECO:0000256" key="5">
    <source>
        <dbReference type="ARBA" id="ARBA00023167"/>
    </source>
</evidence>
<comment type="subcellular location">
    <subcellularLocation>
        <location evidence="6">Cytoplasm</location>
    </subcellularLocation>
    <subcellularLocation>
        <location evidence="6">Nucleus</location>
    </subcellularLocation>
</comment>
<dbReference type="PANTHER" id="PTHR20371:SF1">
    <property type="entry name" value="ENOLASE-PHOSPHATASE E1"/>
    <property type="match status" value="1"/>
</dbReference>
<comment type="pathway">
    <text evidence="6">Amino-acid biosynthesis; L-methionine biosynthesis via salvage pathway; L-methionine from S-methyl-5-thio-alpha-D-ribose 1-phosphate: step 4/6.</text>
</comment>
<dbReference type="SFLD" id="SFLDG01133">
    <property type="entry name" value="C1.5.4:_Enolase-phosphatase_Li"/>
    <property type="match status" value="1"/>
</dbReference>
<proteinExistence type="inferred from homology"/>
<dbReference type="HAMAP" id="MF_03117">
    <property type="entry name" value="Salvage_MtnC_euk"/>
    <property type="match status" value="1"/>
</dbReference>
<dbReference type="SUPFAM" id="SSF56784">
    <property type="entry name" value="HAD-like"/>
    <property type="match status" value="1"/>
</dbReference>
<feature type="binding site" evidence="6">
    <location>
        <position position="171"/>
    </location>
    <ligand>
        <name>substrate</name>
    </ligand>
</feature>
<dbReference type="Gene3D" id="3.40.50.1000">
    <property type="entry name" value="HAD superfamily/HAD-like"/>
    <property type="match status" value="1"/>
</dbReference>
<dbReference type="SFLD" id="SFLDS00003">
    <property type="entry name" value="Haloacid_Dehalogenase"/>
    <property type="match status" value="1"/>
</dbReference>
<feature type="binding site" evidence="6">
    <location>
        <position position="9"/>
    </location>
    <ligand>
        <name>Mg(2+)</name>
        <dbReference type="ChEBI" id="CHEBI:18420"/>
    </ligand>
</feature>
<comment type="pathway">
    <text evidence="6">Amino-acid biosynthesis; L-methionine biosynthesis via salvage pathway; L-methionine from S-methyl-5-thio-alpha-D-ribose 1-phosphate: step 3/6.</text>
</comment>
<dbReference type="Pfam" id="PF00702">
    <property type="entry name" value="Hydrolase"/>
    <property type="match status" value="1"/>
</dbReference>
<dbReference type="EC" id="3.1.3.77" evidence="6"/>
<feature type="binding site" evidence="6">
    <location>
        <begin position="132"/>
        <end position="133"/>
    </location>
    <ligand>
        <name>substrate</name>
    </ligand>
</feature>
<protein>
    <recommendedName>
        <fullName evidence="6">Enolase-phosphatase E1</fullName>
        <ecNumber evidence="6">3.1.3.77</ecNumber>
    </recommendedName>
    <alternativeName>
        <fullName evidence="6">2,3-diketo-5-methylthio-1-phosphopentane phosphatase</fullName>
    </alternativeName>
</protein>
<organism evidence="7 8">
    <name type="scientific">[Candida] anglica</name>
    <dbReference type="NCBI Taxonomy" id="148631"/>
    <lineage>
        <taxon>Eukaryota</taxon>
        <taxon>Fungi</taxon>
        <taxon>Dikarya</taxon>
        <taxon>Ascomycota</taxon>
        <taxon>Saccharomycotina</taxon>
        <taxon>Pichiomycetes</taxon>
        <taxon>Debaryomycetaceae</taxon>
        <taxon>Kurtzmaniella</taxon>
    </lineage>
</organism>
<evidence type="ECO:0000256" key="2">
    <source>
        <dbReference type="ARBA" id="ARBA00022723"/>
    </source>
</evidence>
<comment type="subunit">
    <text evidence="6">Monomer.</text>
</comment>
<evidence type="ECO:0000256" key="4">
    <source>
        <dbReference type="ARBA" id="ARBA00022842"/>
    </source>
</evidence>
<keyword evidence="6" id="KW-0539">Nucleus</keyword>
<dbReference type="InterPro" id="IPR023214">
    <property type="entry name" value="HAD_sf"/>
</dbReference>
<accession>A0ABP0E5Z6</accession>
<feature type="binding site" evidence="6">
    <location>
        <position position="11"/>
    </location>
    <ligand>
        <name>Mg(2+)</name>
        <dbReference type="ChEBI" id="CHEBI:18420"/>
    </ligand>
</feature>
<comment type="catalytic activity">
    <reaction evidence="6">
        <text>5-methylsulfanyl-2,3-dioxopentyl phosphate + H2O = 1,2-dihydroxy-5-(methylsulfanyl)pent-1-en-3-one + phosphate</text>
        <dbReference type="Rhea" id="RHEA:21700"/>
        <dbReference type="ChEBI" id="CHEBI:15377"/>
        <dbReference type="ChEBI" id="CHEBI:43474"/>
        <dbReference type="ChEBI" id="CHEBI:49252"/>
        <dbReference type="ChEBI" id="CHEBI:58828"/>
        <dbReference type="EC" id="3.1.3.77"/>
    </reaction>
</comment>
<gene>
    <name evidence="6 7" type="primary">UTR4</name>
    <name evidence="7" type="ORF">CAAN4_A06832</name>
</gene>
<dbReference type="InterPro" id="IPR027511">
    <property type="entry name" value="ENOPH1_eukaryotes"/>
</dbReference>
<sequence>MTYNKLVVDIEGTVCSISFVKDTLFPYFLEQIPLKLRELTYPINSNDEHSSPITSVVAGFPSDKTTSYETLLEHITSLVRQDIKDPTLKSLQGLVWQLGYDNGDLVAPVYQDAIDFIQRFNRVKENKVYVYSSGSIKAQKLLFGHVGGPEGSFDLNPEFEGYFDITTSGFKQETSSYENILKDIGESTPSNVLFLSDNVKEVQAAVSAGMQSYIVVRPGNYPLTQEDKSLGFKIIDNFEDL</sequence>
<reference evidence="7 8" key="1">
    <citation type="submission" date="2024-01" db="EMBL/GenBank/DDBJ databases">
        <authorList>
            <consortium name="Genoscope - CEA"/>
            <person name="William W."/>
        </authorList>
    </citation>
    <scope>NUCLEOTIDE SEQUENCE [LARGE SCALE GENOMIC DNA]</scope>
    <source>
        <strain evidence="7 8">29B2s-10</strain>
    </source>
</reference>
<keyword evidence="6" id="KW-0963">Cytoplasm</keyword>
<dbReference type="NCBIfam" id="TIGR01691">
    <property type="entry name" value="enolase-ppase"/>
    <property type="match status" value="1"/>
</dbReference>
<dbReference type="CDD" id="cd01629">
    <property type="entry name" value="HAD_EP"/>
    <property type="match status" value="1"/>
</dbReference>
<keyword evidence="1 6" id="KW-0028">Amino-acid biosynthesis</keyword>
<dbReference type="PANTHER" id="PTHR20371">
    <property type="entry name" value="ENOLASE-PHOSPHATASE E1"/>
    <property type="match status" value="1"/>
</dbReference>
<keyword evidence="3 6" id="KW-0378">Hydrolase</keyword>
<dbReference type="InterPro" id="IPR036412">
    <property type="entry name" value="HAD-like_sf"/>
</dbReference>
<dbReference type="Gene3D" id="1.10.720.60">
    <property type="match status" value="1"/>
</dbReference>
<comment type="similarity">
    <text evidence="6">Belongs to the HAD-like hydrolase superfamily. MasA/MtnC family.</text>
</comment>
<keyword evidence="5 6" id="KW-0486">Methionine biosynthesis</keyword>
<comment type="cofactor">
    <cofactor evidence="6">
        <name>Mg(2+)</name>
        <dbReference type="ChEBI" id="CHEBI:18420"/>
    </cofactor>
    <text evidence="6">Binds 1 Mg(2+) ion per subunit.</text>
</comment>
<keyword evidence="2 6" id="KW-0479">Metal-binding</keyword>
<evidence type="ECO:0000256" key="1">
    <source>
        <dbReference type="ARBA" id="ARBA00022605"/>
    </source>
</evidence>
<dbReference type="SFLD" id="SFLDG01129">
    <property type="entry name" value="C1.5:_HAD__Beta-PGM__Phosphata"/>
    <property type="match status" value="1"/>
</dbReference>